<name>A0A395M060_9BACT</name>
<dbReference type="Gene3D" id="3.40.50.2300">
    <property type="match status" value="1"/>
</dbReference>
<dbReference type="InterPro" id="IPR001789">
    <property type="entry name" value="Sig_transdc_resp-reg_receiver"/>
</dbReference>
<dbReference type="SMART" id="SM00448">
    <property type="entry name" value="REC"/>
    <property type="match status" value="1"/>
</dbReference>
<dbReference type="Pfam" id="PF00072">
    <property type="entry name" value="Response_reg"/>
    <property type="match status" value="1"/>
</dbReference>
<dbReference type="GO" id="GO:0000160">
    <property type="term" value="P:phosphorelay signal transduction system"/>
    <property type="evidence" value="ECO:0007669"/>
    <property type="project" value="InterPro"/>
</dbReference>
<proteinExistence type="predicted"/>
<dbReference type="EMBL" id="PHFL01000045">
    <property type="protein sequence ID" value="RFM24173.1"/>
    <property type="molecule type" value="Genomic_DNA"/>
</dbReference>
<protein>
    <submittedName>
        <fullName evidence="4">Response regulator</fullName>
    </submittedName>
</protein>
<organism evidence="4 5">
    <name type="scientific">Candidatus Thermochlorobacter aerophilus</name>
    <dbReference type="NCBI Taxonomy" id="1868324"/>
    <lineage>
        <taxon>Bacteria</taxon>
        <taxon>Pseudomonadati</taxon>
        <taxon>Chlorobiota</taxon>
        <taxon>Chlorobiia</taxon>
        <taxon>Chlorobiales</taxon>
        <taxon>Candidatus Thermochlorobacteriaceae</taxon>
        <taxon>Candidatus Thermochlorobacter</taxon>
    </lineage>
</organism>
<evidence type="ECO:0000313" key="5">
    <source>
        <dbReference type="Proteomes" id="UP000266389"/>
    </source>
</evidence>
<dbReference type="PANTHER" id="PTHR44591">
    <property type="entry name" value="STRESS RESPONSE REGULATOR PROTEIN 1"/>
    <property type="match status" value="1"/>
</dbReference>
<dbReference type="SUPFAM" id="SSF52172">
    <property type="entry name" value="CheY-like"/>
    <property type="match status" value="1"/>
</dbReference>
<keyword evidence="1 2" id="KW-0597">Phosphoprotein</keyword>
<accession>A0A395M060</accession>
<evidence type="ECO:0000313" key="4">
    <source>
        <dbReference type="EMBL" id="RFM24173.1"/>
    </source>
</evidence>
<evidence type="ECO:0000256" key="2">
    <source>
        <dbReference type="PROSITE-ProRule" id="PRU00169"/>
    </source>
</evidence>
<dbReference type="Proteomes" id="UP000266389">
    <property type="component" value="Unassembled WGS sequence"/>
</dbReference>
<evidence type="ECO:0000259" key="3">
    <source>
        <dbReference type="PROSITE" id="PS50110"/>
    </source>
</evidence>
<evidence type="ECO:0000256" key="1">
    <source>
        <dbReference type="ARBA" id="ARBA00022553"/>
    </source>
</evidence>
<reference evidence="4 5" key="1">
    <citation type="journal article" date="2011" name="ISME J.">
        <title>Community ecology of hot spring cyanobacterial mats: predominant populations and their functional potential.</title>
        <authorList>
            <person name="Klatt C.G."/>
            <person name="Wood J.M."/>
            <person name="Rusch D.B."/>
            <person name="Bateson M.M."/>
            <person name="Hamamura N."/>
            <person name="Heidelberg J.F."/>
            <person name="Grossman A.R."/>
            <person name="Bhaya D."/>
            <person name="Cohan F.M."/>
            <person name="Kuhl M."/>
            <person name="Bryant D.A."/>
            <person name="Ward D.M."/>
        </authorList>
    </citation>
    <scope>NUCLEOTIDE SEQUENCE [LARGE SCALE GENOMIC DNA]</scope>
    <source>
        <strain evidence="4">OS</strain>
    </source>
</reference>
<dbReference type="InterPro" id="IPR011006">
    <property type="entry name" value="CheY-like_superfamily"/>
</dbReference>
<dbReference type="InterPro" id="IPR050595">
    <property type="entry name" value="Bact_response_regulator"/>
</dbReference>
<dbReference type="AlphaFoldDB" id="A0A395M060"/>
<comment type="caution">
    <text evidence="4">The sequence shown here is derived from an EMBL/GenBank/DDBJ whole genome shotgun (WGS) entry which is preliminary data.</text>
</comment>
<dbReference type="PANTHER" id="PTHR44591:SF3">
    <property type="entry name" value="RESPONSE REGULATORY DOMAIN-CONTAINING PROTEIN"/>
    <property type="match status" value="1"/>
</dbReference>
<dbReference type="PROSITE" id="PS50110">
    <property type="entry name" value="RESPONSE_REGULATORY"/>
    <property type="match status" value="1"/>
</dbReference>
<sequence length="126" mass="14669">MILLVDDNQELLGQLSEFLSAYYIIRPFRSAEQALAFAIENRGLIEVSVVDYVMPGMNGEELARELRKVDPNMMVIMMSGYVDFERIEPLLKERLIYRFYTKPINFEQLQRGIDTAAKLYLKKQAI</sequence>
<gene>
    <name evidence="4" type="ORF">D0433_06795</name>
</gene>
<feature type="domain" description="Response regulatory" evidence="3">
    <location>
        <begin position="1"/>
        <end position="117"/>
    </location>
</feature>
<feature type="modified residue" description="4-aspartylphosphate" evidence="2">
    <location>
        <position position="51"/>
    </location>
</feature>